<dbReference type="InterPro" id="IPR002180">
    <property type="entry name" value="LS/RS"/>
</dbReference>
<evidence type="ECO:0000256" key="3">
    <source>
        <dbReference type="ARBA" id="ARBA00012664"/>
    </source>
</evidence>
<dbReference type="UniPathway" id="UPA00275">
    <property type="reaction ID" value="UER00404"/>
</dbReference>
<feature type="binding site" evidence="7">
    <location>
        <begin position="83"/>
        <end position="85"/>
    </location>
    <ligand>
        <name>5-amino-6-(D-ribitylamino)uracil</name>
        <dbReference type="ChEBI" id="CHEBI:15934"/>
    </ligand>
</feature>
<keyword evidence="9" id="KW-1185">Reference proteome</keyword>
<name>C6I118_9BACT</name>
<dbReference type="InterPro" id="IPR036467">
    <property type="entry name" value="LS/RS_sf"/>
</dbReference>
<dbReference type="GO" id="GO:0005829">
    <property type="term" value="C:cytosol"/>
    <property type="evidence" value="ECO:0007669"/>
    <property type="project" value="TreeGrafter"/>
</dbReference>
<dbReference type="PANTHER" id="PTHR21058">
    <property type="entry name" value="6,7-DIMETHYL-8-RIBITYLLUMAZINE SYNTHASE DMRL SYNTHASE LUMAZINE SYNTHASE"/>
    <property type="match status" value="1"/>
</dbReference>
<feature type="active site" description="Proton donor" evidence="7">
    <location>
        <position position="91"/>
    </location>
</feature>
<comment type="catalytic activity">
    <reaction evidence="6 7">
        <text>(2S)-2-hydroxy-3-oxobutyl phosphate + 5-amino-6-(D-ribitylamino)uracil = 6,7-dimethyl-8-(1-D-ribityl)lumazine + phosphate + 2 H2O + H(+)</text>
        <dbReference type="Rhea" id="RHEA:26152"/>
        <dbReference type="ChEBI" id="CHEBI:15377"/>
        <dbReference type="ChEBI" id="CHEBI:15378"/>
        <dbReference type="ChEBI" id="CHEBI:15934"/>
        <dbReference type="ChEBI" id="CHEBI:43474"/>
        <dbReference type="ChEBI" id="CHEBI:58201"/>
        <dbReference type="ChEBI" id="CHEBI:58830"/>
        <dbReference type="EC" id="2.5.1.78"/>
    </reaction>
</comment>
<dbReference type="Proteomes" id="UP000009374">
    <property type="component" value="Unassembled WGS sequence"/>
</dbReference>
<evidence type="ECO:0000256" key="7">
    <source>
        <dbReference type="HAMAP-Rule" id="MF_00178"/>
    </source>
</evidence>
<dbReference type="Pfam" id="PF00885">
    <property type="entry name" value="DMRL_synthase"/>
    <property type="match status" value="1"/>
</dbReference>
<dbReference type="SUPFAM" id="SSF52121">
    <property type="entry name" value="Lumazine synthase"/>
    <property type="match status" value="1"/>
</dbReference>
<evidence type="ECO:0000256" key="6">
    <source>
        <dbReference type="ARBA" id="ARBA00048785"/>
    </source>
</evidence>
<keyword evidence="4 7" id="KW-0686">Riboflavin biosynthesis</keyword>
<dbReference type="GO" id="GO:0009231">
    <property type="term" value="P:riboflavin biosynthetic process"/>
    <property type="evidence" value="ECO:0007669"/>
    <property type="project" value="UniProtKB-UniRule"/>
</dbReference>
<sequence>MKTQEIVGTAPWAGGYRFLVVTSQYNSVVTDRLLSGALETFRTYGSDVESVSVVRVPGALELPFVASRAAMSGGYDGILALGCVIRGETGHYDAVVEGVTQGLTEVNSRGIVPVIFGVLTTDTLVQALDRVGGKAGHKGVEGATTLYQMARLAGALPRIAGGAPS</sequence>
<proteinExistence type="inferred from homology"/>
<dbReference type="GO" id="GO:0009349">
    <property type="term" value="C:riboflavin synthase complex"/>
    <property type="evidence" value="ECO:0007669"/>
    <property type="project" value="UniProtKB-UniRule"/>
</dbReference>
<feature type="binding site" evidence="7">
    <location>
        <begin position="88"/>
        <end position="89"/>
    </location>
    <ligand>
        <name>(2S)-2-hydroxy-3-oxobutyl phosphate</name>
        <dbReference type="ChEBI" id="CHEBI:58830"/>
    </ligand>
</feature>
<evidence type="ECO:0000313" key="8">
    <source>
        <dbReference type="EMBL" id="EES51446.1"/>
    </source>
</evidence>
<keyword evidence="5 7" id="KW-0808">Transferase</keyword>
<dbReference type="EC" id="2.5.1.78" evidence="3 7"/>
<feature type="binding site" evidence="7">
    <location>
        <begin position="59"/>
        <end position="61"/>
    </location>
    <ligand>
        <name>5-amino-6-(D-ribitylamino)uracil</name>
        <dbReference type="ChEBI" id="CHEBI:15934"/>
    </ligand>
</feature>
<gene>
    <name evidence="7" type="primary">ribH</name>
    <name evidence="8" type="ORF">UBAL3_96150011</name>
</gene>
<evidence type="ECO:0000256" key="4">
    <source>
        <dbReference type="ARBA" id="ARBA00022619"/>
    </source>
</evidence>
<evidence type="ECO:0000256" key="5">
    <source>
        <dbReference type="ARBA" id="ARBA00022679"/>
    </source>
</evidence>
<dbReference type="NCBIfam" id="TIGR00114">
    <property type="entry name" value="lumazine-synth"/>
    <property type="match status" value="1"/>
</dbReference>
<dbReference type="InterPro" id="IPR034964">
    <property type="entry name" value="LS"/>
</dbReference>
<comment type="pathway">
    <text evidence="1 7">Cofactor biosynthesis; riboflavin biosynthesis; riboflavin from 2-hydroxy-3-oxobutyl phosphate and 5-amino-6-(D-ribitylamino)uracil: step 1/2.</text>
</comment>
<accession>C6I118</accession>
<comment type="similarity">
    <text evidence="2 7">Belongs to the DMRL synthase family.</text>
</comment>
<comment type="function">
    <text evidence="7">Catalyzes the formation of 6,7-dimethyl-8-ribityllumazine by condensation of 5-amino-6-(D-ribitylamino)uracil with 3,4-dihydroxy-2-butanone 4-phosphate. This is the penultimate step in the biosynthesis of riboflavin.</text>
</comment>
<reference evidence="8 9" key="1">
    <citation type="journal article" date="2009" name="Appl. Environ. Microbiol.">
        <title>Community genomic and proteomic analyses of chemoautotrophic iron-oxidizing "Leptospirillum rubarum" (Group II) and "Leptospirillum ferrodiazotrophum" (Group III) bacteria in acid mine drainage biofilms.</title>
        <authorList>
            <person name="Goltsman D.S."/>
            <person name="Denef V.J."/>
            <person name="Singer S.W."/>
            <person name="VerBerkmoes N.C."/>
            <person name="Lefsrud M."/>
            <person name="Mueller R.S."/>
            <person name="Dick G.J."/>
            <person name="Sun C.L."/>
            <person name="Wheeler K.E."/>
            <person name="Zemla A."/>
            <person name="Baker B.J."/>
            <person name="Hauser L."/>
            <person name="Land M."/>
            <person name="Shah M.B."/>
            <person name="Thelen M.P."/>
            <person name="Hettich R.L."/>
            <person name="Banfield J.F."/>
        </authorList>
    </citation>
    <scope>NUCLEOTIDE SEQUENCE [LARGE SCALE GENOMIC DNA]</scope>
</reference>
<evidence type="ECO:0000313" key="9">
    <source>
        <dbReference type="Proteomes" id="UP000009374"/>
    </source>
</evidence>
<evidence type="ECO:0000256" key="1">
    <source>
        <dbReference type="ARBA" id="ARBA00004917"/>
    </source>
</evidence>
<dbReference type="GO" id="GO:0000906">
    <property type="term" value="F:6,7-dimethyl-8-ribityllumazine synthase activity"/>
    <property type="evidence" value="ECO:0007669"/>
    <property type="project" value="UniProtKB-UniRule"/>
</dbReference>
<evidence type="ECO:0000256" key="2">
    <source>
        <dbReference type="ARBA" id="ARBA00007424"/>
    </source>
</evidence>
<feature type="binding site" evidence="7">
    <location>
        <position position="116"/>
    </location>
    <ligand>
        <name>5-amino-6-(D-ribitylamino)uracil</name>
        <dbReference type="ChEBI" id="CHEBI:15934"/>
    </ligand>
</feature>
<dbReference type="EMBL" id="GG693890">
    <property type="protein sequence ID" value="EES51446.1"/>
    <property type="molecule type" value="Genomic_DNA"/>
</dbReference>
<feature type="binding site" evidence="7">
    <location>
        <position position="25"/>
    </location>
    <ligand>
        <name>5-amino-6-(D-ribitylamino)uracil</name>
        <dbReference type="ChEBI" id="CHEBI:15934"/>
    </ligand>
</feature>
<dbReference type="Gene3D" id="3.40.50.960">
    <property type="entry name" value="Lumazine/riboflavin synthase"/>
    <property type="match status" value="1"/>
</dbReference>
<protein>
    <recommendedName>
        <fullName evidence="3 7">6,7-dimethyl-8-ribityllumazine synthase</fullName>
        <shortName evidence="7">DMRL synthase</shortName>
        <shortName evidence="7">LS</shortName>
        <shortName evidence="7">Lumazine synthase</shortName>
        <ecNumber evidence="3 7">2.5.1.78</ecNumber>
    </recommendedName>
</protein>
<dbReference type="PANTHER" id="PTHR21058:SF0">
    <property type="entry name" value="6,7-DIMETHYL-8-RIBITYLLUMAZINE SYNTHASE"/>
    <property type="match status" value="1"/>
</dbReference>
<organism evidence="8 9">
    <name type="scientific">Leptospirillum ferrodiazotrophum</name>
    <dbReference type="NCBI Taxonomy" id="412449"/>
    <lineage>
        <taxon>Bacteria</taxon>
        <taxon>Pseudomonadati</taxon>
        <taxon>Nitrospirota</taxon>
        <taxon>Nitrospiria</taxon>
        <taxon>Nitrospirales</taxon>
        <taxon>Nitrospiraceae</taxon>
        <taxon>Leptospirillum</taxon>
    </lineage>
</organism>
<dbReference type="HAMAP" id="MF_00178">
    <property type="entry name" value="Lumazine_synth"/>
    <property type="match status" value="1"/>
</dbReference>
<dbReference type="AlphaFoldDB" id="C6I118"/>
<dbReference type="CDD" id="cd09209">
    <property type="entry name" value="Lumazine_synthase-I"/>
    <property type="match status" value="1"/>
</dbReference>
<feature type="binding site" evidence="7">
    <location>
        <position position="130"/>
    </location>
    <ligand>
        <name>(2S)-2-hydroxy-3-oxobutyl phosphate</name>
        <dbReference type="ChEBI" id="CHEBI:58830"/>
    </ligand>
</feature>